<feature type="non-terminal residue" evidence="1">
    <location>
        <position position="1"/>
    </location>
</feature>
<dbReference type="EMBL" id="CAUYUJ010020961">
    <property type="protein sequence ID" value="CAK0901659.1"/>
    <property type="molecule type" value="Genomic_DNA"/>
</dbReference>
<evidence type="ECO:0000313" key="2">
    <source>
        <dbReference type="Proteomes" id="UP001189429"/>
    </source>
</evidence>
<name>A0ABN9XP16_9DINO</name>
<feature type="non-terminal residue" evidence="1">
    <location>
        <position position="294"/>
    </location>
</feature>
<sequence>NKWHQHLNLGRVGLSRSDHVFYTADADLYIISLSDNPDIQAARFGTFAVPPIGIRRADIYAFRAEPTQAEVRQLVAEAEEVAGQECRRRAELIGDLQVLRGLKVLVPPGCAAAAGPAALWTRLMGAWRVAACRGEFRVGNKVVGHVPTASRVGDQDILVLPSGEGLFVEYVTAASLLSFLQWAVATDARILPGTRIKRGTRELTWSAMVELTRLGIEGYHEHFRSICKLAASDWGVQEHFQLTLQTNQALCVDVLGATNLVSIETKFRRMQAIEFAHWDKAKDQESKGIGGSSR</sequence>
<accession>A0ABN9XP16</accession>
<keyword evidence="2" id="KW-1185">Reference proteome</keyword>
<organism evidence="1 2">
    <name type="scientific">Prorocentrum cordatum</name>
    <dbReference type="NCBI Taxonomy" id="2364126"/>
    <lineage>
        <taxon>Eukaryota</taxon>
        <taxon>Sar</taxon>
        <taxon>Alveolata</taxon>
        <taxon>Dinophyceae</taxon>
        <taxon>Prorocentrales</taxon>
        <taxon>Prorocentraceae</taxon>
        <taxon>Prorocentrum</taxon>
    </lineage>
</organism>
<evidence type="ECO:0008006" key="3">
    <source>
        <dbReference type="Google" id="ProtNLM"/>
    </source>
</evidence>
<proteinExistence type="predicted"/>
<protein>
    <recommendedName>
        <fullName evidence="3">FACT complex subunit</fullName>
    </recommendedName>
</protein>
<evidence type="ECO:0000313" key="1">
    <source>
        <dbReference type="EMBL" id="CAK0901659.1"/>
    </source>
</evidence>
<comment type="caution">
    <text evidence="1">The sequence shown here is derived from an EMBL/GenBank/DDBJ whole genome shotgun (WGS) entry which is preliminary data.</text>
</comment>
<reference evidence="1" key="1">
    <citation type="submission" date="2023-10" db="EMBL/GenBank/DDBJ databases">
        <authorList>
            <person name="Chen Y."/>
            <person name="Shah S."/>
            <person name="Dougan E. K."/>
            <person name="Thang M."/>
            <person name="Chan C."/>
        </authorList>
    </citation>
    <scope>NUCLEOTIDE SEQUENCE [LARGE SCALE GENOMIC DNA]</scope>
</reference>
<dbReference type="Proteomes" id="UP001189429">
    <property type="component" value="Unassembled WGS sequence"/>
</dbReference>
<gene>
    <name evidence="1" type="ORF">PCOR1329_LOCUS78548</name>
</gene>